<keyword evidence="3" id="KW-1185">Reference proteome</keyword>
<dbReference type="KEGG" id="mrr:Moror_15565"/>
<protein>
    <submittedName>
        <fullName evidence="2">Uncharacterized protein</fullName>
    </submittedName>
</protein>
<proteinExistence type="predicted"/>
<dbReference type="AlphaFoldDB" id="V2W9H3"/>
<dbReference type="Proteomes" id="UP000017559">
    <property type="component" value="Unassembled WGS sequence"/>
</dbReference>
<feature type="compositionally biased region" description="Basic residues" evidence="1">
    <location>
        <begin position="260"/>
        <end position="275"/>
    </location>
</feature>
<organism evidence="2 3">
    <name type="scientific">Moniliophthora roreri (strain MCA 2997)</name>
    <name type="common">Cocoa frosty pod rot fungus</name>
    <name type="synonym">Crinipellis roreri</name>
    <dbReference type="NCBI Taxonomy" id="1381753"/>
    <lineage>
        <taxon>Eukaryota</taxon>
        <taxon>Fungi</taxon>
        <taxon>Dikarya</taxon>
        <taxon>Basidiomycota</taxon>
        <taxon>Agaricomycotina</taxon>
        <taxon>Agaricomycetes</taxon>
        <taxon>Agaricomycetidae</taxon>
        <taxon>Agaricales</taxon>
        <taxon>Marasmiineae</taxon>
        <taxon>Marasmiaceae</taxon>
        <taxon>Moniliophthora</taxon>
    </lineage>
</organism>
<gene>
    <name evidence="2" type="ORF">Moror_15565</name>
</gene>
<dbReference type="OrthoDB" id="2587968at2759"/>
<evidence type="ECO:0000256" key="1">
    <source>
        <dbReference type="SAM" id="MobiDB-lite"/>
    </source>
</evidence>
<evidence type="ECO:0000313" key="2">
    <source>
        <dbReference type="EMBL" id="ESK83453.1"/>
    </source>
</evidence>
<evidence type="ECO:0000313" key="3">
    <source>
        <dbReference type="Proteomes" id="UP000017559"/>
    </source>
</evidence>
<sequence>MQVLKLYSRNTPQKAAAVREGLRMVRGIMASDTSKDGLTTSQIYQIAVKKRPSPQFKSLLKQSKDSVVRVNVYGKSGNLKMSPPPPPNPLHPLKSMTFLKREVLPVLEGNKEITLKRVMRVPSIEQETKTQGNTKSKKGKTNEAPSPVQVYLWKTVPKPKNPSATTEVNWGPYAKSFKPQWWEVGVNEDSGHLNRRRQRARVEKIGREVELAKRVKWAATKEQRLEIEALKQARELKRKEGVDRWFAGVRIRMRQRARALNKVRREKAKAAKRAAKTGTSTA</sequence>
<accession>V2W9H3</accession>
<dbReference type="EMBL" id="AWSO01001538">
    <property type="protein sequence ID" value="ESK83453.1"/>
    <property type="molecule type" value="Genomic_DNA"/>
</dbReference>
<feature type="region of interest" description="Disordered" evidence="1">
    <location>
        <begin position="124"/>
        <end position="145"/>
    </location>
</feature>
<dbReference type="HOGENOM" id="CLU_987274_0_0_1"/>
<name>V2W9H3_MONRO</name>
<comment type="caution">
    <text evidence="2">The sequence shown here is derived from an EMBL/GenBank/DDBJ whole genome shotgun (WGS) entry which is preliminary data.</text>
</comment>
<feature type="region of interest" description="Disordered" evidence="1">
    <location>
        <begin position="260"/>
        <end position="282"/>
    </location>
</feature>
<reference evidence="2 3" key="1">
    <citation type="journal article" date="2014" name="BMC Genomics">
        <title>Genome and secretome analysis of the hemibiotrophic fungal pathogen, Moniliophthora roreri, which causes frosty pod rot disease of cacao: mechanisms of the biotrophic and necrotrophic phases.</title>
        <authorList>
            <person name="Meinhardt L.W."/>
            <person name="Costa G.G.L."/>
            <person name="Thomazella D.P.T."/>
            <person name="Teixeira P.J.P.L."/>
            <person name="Carazzolle M.F."/>
            <person name="Schuster S.C."/>
            <person name="Carlson J.E."/>
            <person name="Guiltinan M.J."/>
            <person name="Mieczkowski P."/>
            <person name="Farmer A."/>
            <person name="Ramaraj T."/>
            <person name="Crozier J."/>
            <person name="Davis R.E."/>
            <person name="Shao J."/>
            <person name="Melnick R.L."/>
            <person name="Pereira G.A.G."/>
            <person name="Bailey B.A."/>
        </authorList>
    </citation>
    <scope>NUCLEOTIDE SEQUENCE [LARGE SCALE GENOMIC DNA]</scope>
    <source>
        <strain evidence="2 3">MCA 2997</strain>
    </source>
</reference>